<sequence>MSKTVLQLKKREKSRKPSGGGSRAARSRRGRPRSPPDYRPPLSPPSRISGAYPLPRGNGPDQAVKCHTVTEYRHAVTVSAVSVDESSGGPLSFPSPHSPFYQPMPPPPRGRRRTGYSCDVRVCMCGGDHLHPSARSLSKML</sequence>
<dbReference type="AlphaFoldDB" id="A0A4C1WK11"/>
<feature type="region of interest" description="Disordered" evidence="1">
    <location>
        <begin position="1"/>
        <end position="63"/>
    </location>
</feature>
<dbReference type="Proteomes" id="UP000299102">
    <property type="component" value="Unassembled WGS sequence"/>
</dbReference>
<proteinExistence type="predicted"/>
<comment type="caution">
    <text evidence="2">The sequence shown here is derived from an EMBL/GenBank/DDBJ whole genome shotgun (WGS) entry which is preliminary data.</text>
</comment>
<gene>
    <name evidence="2" type="ORF">EVAR_96700_1</name>
</gene>
<protein>
    <submittedName>
        <fullName evidence="2">Uncharacterized protein</fullName>
    </submittedName>
</protein>
<evidence type="ECO:0000256" key="1">
    <source>
        <dbReference type="SAM" id="MobiDB-lite"/>
    </source>
</evidence>
<feature type="region of interest" description="Disordered" evidence="1">
    <location>
        <begin position="83"/>
        <end position="113"/>
    </location>
</feature>
<feature type="compositionally biased region" description="Pro residues" evidence="1">
    <location>
        <begin position="33"/>
        <end position="44"/>
    </location>
</feature>
<keyword evidence="3" id="KW-1185">Reference proteome</keyword>
<dbReference type="EMBL" id="BGZK01000566">
    <property type="protein sequence ID" value="GBP50464.1"/>
    <property type="molecule type" value="Genomic_DNA"/>
</dbReference>
<organism evidence="2 3">
    <name type="scientific">Eumeta variegata</name>
    <name type="common">Bagworm moth</name>
    <name type="synonym">Eumeta japonica</name>
    <dbReference type="NCBI Taxonomy" id="151549"/>
    <lineage>
        <taxon>Eukaryota</taxon>
        <taxon>Metazoa</taxon>
        <taxon>Ecdysozoa</taxon>
        <taxon>Arthropoda</taxon>
        <taxon>Hexapoda</taxon>
        <taxon>Insecta</taxon>
        <taxon>Pterygota</taxon>
        <taxon>Neoptera</taxon>
        <taxon>Endopterygota</taxon>
        <taxon>Lepidoptera</taxon>
        <taxon>Glossata</taxon>
        <taxon>Ditrysia</taxon>
        <taxon>Tineoidea</taxon>
        <taxon>Psychidae</taxon>
        <taxon>Oiketicinae</taxon>
        <taxon>Eumeta</taxon>
    </lineage>
</organism>
<evidence type="ECO:0000313" key="3">
    <source>
        <dbReference type="Proteomes" id="UP000299102"/>
    </source>
</evidence>
<accession>A0A4C1WK11</accession>
<name>A0A4C1WK11_EUMVA</name>
<evidence type="ECO:0000313" key="2">
    <source>
        <dbReference type="EMBL" id="GBP50464.1"/>
    </source>
</evidence>
<reference evidence="2 3" key="1">
    <citation type="journal article" date="2019" name="Commun. Biol.">
        <title>The bagworm genome reveals a unique fibroin gene that provides high tensile strength.</title>
        <authorList>
            <person name="Kono N."/>
            <person name="Nakamura H."/>
            <person name="Ohtoshi R."/>
            <person name="Tomita M."/>
            <person name="Numata K."/>
            <person name="Arakawa K."/>
        </authorList>
    </citation>
    <scope>NUCLEOTIDE SEQUENCE [LARGE SCALE GENOMIC DNA]</scope>
</reference>